<gene>
    <name evidence="1" type="ORF">H257_15016</name>
</gene>
<organism evidence="1">
    <name type="scientific">Aphanomyces astaci</name>
    <name type="common">Crayfish plague agent</name>
    <dbReference type="NCBI Taxonomy" id="112090"/>
    <lineage>
        <taxon>Eukaryota</taxon>
        <taxon>Sar</taxon>
        <taxon>Stramenopiles</taxon>
        <taxon>Oomycota</taxon>
        <taxon>Saprolegniomycetes</taxon>
        <taxon>Saprolegniales</taxon>
        <taxon>Verrucalvaceae</taxon>
        <taxon>Aphanomyces</taxon>
    </lineage>
</organism>
<dbReference type="VEuPathDB" id="FungiDB:H257_15016"/>
<dbReference type="RefSeq" id="XP_009841289.1">
    <property type="nucleotide sequence ID" value="XM_009842987.1"/>
</dbReference>
<name>W4FNX6_APHAT</name>
<proteinExistence type="predicted"/>
<sequence>MFLVAVARPQYDFHKKNEWRHRASNTRHERTSTPLRSLVQMRQGKAVVTVVLEYKTHDGLQGKKHVVQLTSFEMVEDSQGCSNNLVNGTTHRLVWKGSM</sequence>
<dbReference type="AlphaFoldDB" id="W4FNX6"/>
<dbReference type="EMBL" id="KI913178">
    <property type="protein sequence ID" value="ETV69187.1"/>
    <property type="molecule type" value="Genomic_DNA"/>
</dbReference>
<reference evidence="1" key="1">
    <citation type="submission" date="2013-12" db="EMBL/GenBank/DDBJ databases">
        <title>The Genome Sequence of Aphanomyces astaci APO3.</title>
        <authorList>
            <consortium name="The Broad Institute Genomics Platform"/>
            <person name="Russ C."/>
            <person name="Tyler B."/>
            <person name="van West P."/>
            <person name="Dieguez-Uribeondo J."/>
            <person name="Young S.K."/>
            <person name="Zeng Q."/>
            <person name="Gargeya S."/>
            <person name="Fitzgerald M."/>
            <person name="Abouelleil A."/>
            <person name="Alvarado L."/>
            <person name="Chapman S.B."/>
            <person name="Gainer-Dewar J."/>
            <person name="Goldberg J."/>
            <person name="Griggs A."/>
            <person name="Gujja S."/>
            <person name="Hansen M."/>
            <person name="Howarth C."/>
            <person name="Imamovic A."/>
            <person name="Ireland A."/>
            <person name="Larimer J."/>
            <person name="McCowan C."/>
            <person name="Murphy C."/>
            <person name="Pearson M."/>
            <person name="Poon T.W."/>
            <person name="Priest M."/>
            <person name="Roberts A."/>
            <person name="Saif S."/>
            <person name="Shea T."/>
            <person name="Sykes S."/>
            <person name="Wortman J."/>
            <person name="Nusbaum C."/>
            <person name="Birren B."/>
        </authorList>
    </citation>
    <scope>NUCLEOTIDE SEQUENCE [LARGE SCALE GENOMIC DNA]</scope>
    <source>
        <strain evidence="1">APO3</strain>
    </source>
</reference>
<accession>W4FNX6</accession>
<evidence type="ECO:0000313" key="1">
    <source>
        <dbReference type="EMBL" id="ETV69187.1"/>
    </source>
</evidence>
<dbReference type="GeneID" id="20817012"/>
<protein>
    <submittedName>
        <fullName evidence="1">Uncharacterized protein</fullName>
    </submittedName>
</protein>